<gene>
    <name evidence="1" type="ORF">C1H46_000177</name>
</gene>
<protein>
    <recommendedName>
        <fullName evidence="3">Replication protein A OB domain-containing protein</fullName>
    </recommendedName>
</protein>
<reference evidence="1 2" key="1">
    <citation type="journal article" date="2019" name="G3 (Bethesda)">
        <title>Sequencing of a Wild Apple (Malus baccata) Genome Unravels the Differences Between Cultivated and Wild Apple Species Regarding Disease Resistance and Cold Tolerance.</title>
        <authorList>
            <person name="Chen X."/>
        </authorList>
    </citation>
    <scope>NUCLEOTIDE SEQUENCE [LARGE SCALE GENOMIC DNA]</scope>
    <source>
        <strain evidence="2">cv. Shandingzi</strain>
        <tissue evidence="1">Leaves</tissue>
    </source>
</reference>
<comment type="caution">
    <text evidence="1">The sequence shown here is derived from an EMBL/GenBank/DDBJ whole genome shotgun (WGS) entry which is preliminary data.</text>
</comment>
<dbReference type="Proteomes" id="UP000315295">
    <property type="component" value="Unassembled WGS sequence"/>
</dbReference>
<evidence type="ECO:0000313" key="1">
    <source>
        <dbReference type="EMBL" id="TQE14258.1"/>
    </source>
</evidence>
<evidence type="ECO:0000313" key="2">
    <source>
        <dbReference type="Proteomes" id="UP000315295"/>
    </source>
</evidence>
<dbReference type="PANTHER" id="PTHR47165:SF4">
    <property type="entry name" value="OS03G0429900 PROTEIN"/>
    <property type="match status" value="1"/>
</dbReference>
<dbReference type="PANTHER" id="PTHR47165">
    <property type="entry name" value="OS03G0429900 PROTEIN"/>
    <property type="match status" value="1"/>
</dbReference>
<dbReference type="AlphaFoldDB" id="A0A540NT87"/>
<dbReference type="Gene3D" id="2.40.50.140">
    <property type="entry name" value="Nucleic acid-binding proteins"/>
    <property type="match status" value="2"/>
</dbReference>
<keyword evidence="2" id="KW-1185">Reference proteome</keyword>
<proteinExistence type="predicted"/>
<dbReference type="InterPro" id="IPR012340">
    <property type="entry name" value="NA-bd_OB-fold"/>
</dbReference>
<organism evidence="1 2">
    <name type="scientific">Malus baccata</name>
    <name type="common">Siberian crab apple</name>
    <name type="synonym">Pyrus baccata</name>
    <dbReference type="NCBI Taxonomy" id="106549"/>
    <lineage>
        <taxon>Eukaryota</taxon>
        <taxon>Viridiplantae</taxon>
        <taxon>Streptophyta</taxon>
        <taxon>Embryophyta</taxon>
        <taxon>Tracheophyta</taxon>
        <taxon>Spermatophyta</taxon>
        <taxon>Magnoliopsida</taxon>
        <taxon>eudicotyledons</taxon>
        <taxon>Gunneridae</taxon>
        <taxon>Pentapetalae</taxon>
        <taxon>rosids</taxon>
        <taxon>fabids</taxon>
        <taxon>Rosales</taxon>
        <taxon>Rosaceae</taxon>
        <taxon>Amygdaloideae</taxon>
        <taxon>Maleae</taxon>
        <taxon>Malus</taxon>
    </lineage>
</organism>
<name>A0A540NT87_MALBA</name>
<dbReference type="SUPFAM" id="SSF50249">
    <property type="entry name" value="Nucleic acid-binding proteins"/>
    <property type="match status" value="1"/>
</dbReference>
<sequence length="248" mass="28239">MENIHPTPVNQLRLYMKADKIKVRICRIWKSMIPGTVQRYIAPHCVFVDKAQHAVEGCTSNGDHDVMASKIEASGCYEIMDFWTVKIRAQYKVVPHETLILFSSKIVFRKLASVLLPILCHRFFLQDYNTLYPRLNNVDILTSTVNLYVDVHGKEEVMVTLWGNIGEAFSSLSMDAFSLPVVVFTSLKVKLYLNKIALNNTGSSFFFIDPDIPEVNAYKSVFSDYTESSKQANEDEILQTAKGLRLMN</sequence>
<dbReference type="EMBL" id="VIEB01000005">
    <property type="protein sequence ID" value="TQE14258.1"/>
    <property type="molecule type" value="Genomic_DNA"/>
</dbReference>
<accession>A0A540NT87</accession>
<evidence type="ECO:0008006" key="3">
    <source>
        <dbReference type="Google" id="ProtNLM"/>
    </source>
</evidence>